<keyword evidence="3" id="KW-0472">Membrane</keyword>
<evidence type="ECO:0000256" key="1">
    <source>
        <dbReference type="ARBA" id="ARBA00022475"/>
    </source>
</evidence>
<evidence type="ECO:0000256" key="5">
    <source>
        <dbReference type="ARBA" id="ARBA00023288"/>
    </source>
</evidence>
<evidence type="ECO:0000313" key="6">
    <source>
        <dbReference type="EMBL" id="MBB6548857.1"/>
    </source>
</evidence>
<evidence type="ECO:0000256" key="2">
    <source>
        <dbReference type="ARBA" id="ARBA00022729"/>
    </source>
</evidence>
<proteinExistence type="predicted"/>
<keyword evidence="2" id="KW-0732">Signal</keyword>
<dbReference type="PANTHER" id="PTHR43649">
    <property type="entry name" value="ARABINOSE-BINDING PROTEIN-RELATED"/>
    <property type="match status" value="1"/>
</dbReference>
<dbReference type="PROSITE" id="PS51257">
    <property type="entry name" value="PROKAR_LIPOPROTEIN"/>
    <property type="match status" value="1"/>
</dbReference>
<keyword evidence="1" id="KW-1003">Cell membrane</keyword>
<sequence length="431" mass="47429">MKIRPHRLRVSLLGLGVVVMLLLSACGSGAGPQPVRLTFWAWVPGMDKAVDLFNRTHKDIQVTLDNIPPGNRGGYGKMHAAVMSGDAPCLAQMEFQELPSFLLNSELVDLGPYLTQADRADFQQGTWDLVTFEGGTYAVPQATGPMALYYREDLLKKWDIKVPTTWQEYREAAVKIRKADPDAYITTFAANDAAPFISLAWQAGTPWIDTRDEVWHAELTSPASTKVAQFWQDMIKDDLVKVAPQFTPSWYKDLNSGGVVAVPVAQWAEAIMEANAPESAGKWRAAPLPQWEPGGKASASYGGSATSLLRGCEHPEEAVEFALWINRDPRSVEMLIKSGFGWPAAISGMSNPQLTKPSAFLGGQQTAQLFTDSSNQVPQGWVWWPTFDDTVKILSDRFEEALSGQSTLVDALKAAETRTVEQIRTKGLRAE</sequence>
<dbReference type="InterPro" id="IPR050490">
    <property type="entry name" value="Bact_solute-bd_prot1"/>
</dbReference>
<dbReference type="Gene3D" id="3.40.190.10">
    <property type="entry name" value="Periplasmic binding protein-like II"/>
    <property type="match status" value="3"/>
</dbReference>
<keyword evidence="7" id="KW-1185">Reference proteome</keyword>
<comment type="caution">
    <text evidence="6">The sequence shown here is derived from an EMBL/GenBank/DDBJ whole genome shotgun (WGS) entry which is preliminary data.</text>
</comment>
<evidence type="ECO:0000256" key="3">
    <source>
        <dbReference type="ARBA" id="ARBA00023136"/>
    </source>
</evidence>
<gene>
    <name evidence="6" type="ORF">HD593_003652</name>
</gene>
<organism evidence="6 7">
    <name type="scientific">Nonomuraea rubra</name>
    <dbReference type="NCBI Taxonomy" id="46180"/>
    <lineage>
        <taxon>Bacteria</taxon>
        <taxon>Bacillati</taxon>
        <taxon>Actinomycetota</taxon>
        <taxon>Actinomycetes</taxon>
        <taxon>Streptosporangiales</taxon>
        <taxon>Streptosporangiaceae</taxon>
        <taxon>Nonomuraea</taxon>
    </lineage>
</organism>
<dbReference type="Proteomes" id="UP000565579">
    <property type="component" value="Unassembled WGS sequence"/>
</dbReference>
<keyword evidence="4" id="KW-0564">Palmitate</keyword>
<dbReference type="Pfam" id="PF01547">
    <property type="entry name" value="SBP_bac_1"/>
    <property type="match status" value="1"/>
</dbReference>
<keyword evidence="6" id="KW-0762">Sugar transport</keyword>
<dbReference type="CDD" id="cd13585">
    <property type="entry name" value="PBP2_TMBP_like"/>
    <property type="match status" value="1"/>
</dbReference>
<dbReference type="PANTHER" id="PTHR43649:SF33">
    <property type="entry name" value="POLYGALACTURONAN_RHAMNOGALACTURONAN-BINDING PROTEIN YTCQ"/>
    <property type="match status" value="1"/>
</dbReference>
<accession>A0A7X0NSQ1</accession>
<evidence type="ECO:0000313" key="7">
    <source>
        <dbReference type="Proteomes" id="UP000565579"/>
    </source>
</evidence>
<evidence type="ECO:0000256" key="4">
    <source>
        <dbReference type="ARBA" id="ARBA00023139"/>
    </source>
</evidence>
<name>A0A7X0NSQ1_9ACTN</name>
<dbReference type="InterPro" id="IPR006059">
    <property type="entry name" value="SBP"/>
</dbReference>
<protein>
    <submittedName>
        <fullName evidence="6">Multiple sugar transport system substrate-binding protein</fullName>
    </submittedName>
</protein>
<reference evidence="6 7" key="1">
    <citation type="submission" date="2020-08" db="EMBL/GenBank/DDBJ databases">
        <title>Sequencing the genomes of 1000 actinobacteria strains.</title>
        <authorList>
            <person name="Klenk H.-P."/>
        </authorList>
    </citation>
    <scope>NUCLEOTIDE SEQUENCE [LARGE SCALE GENOMIC DNA]</scope>
    <source>
        <strain evidence="6 7">DSM 43768</strain>
    </source>
</reference>
<dbReference type="SUPFAM" id="SSF53850">
    <property type="entry name" value="Periplasmic binding protein-like II"/>
    <property type="match status" value="1"/>
</dbReference>
<dbReference type="AlphaFoldDB" id="A0A7X0NSQ1"/>
<keyword evidence="6" id="KW-0813">Transport</keyword>
<keyword evidence="5" id="KW-0449">Lipoprotein</keyword>
<dbReference type="RefSeq" id="WP_185103277.1">
    <property type="nucleotide sequence ID" value="NZ_JACHMI010000001.1"/>
</dbReference>
<dbReference type="EMBL" id="JACHMI010000001">
    <property type="protein sequence ID" value="MBB6548857.1"/>
    <property type="molecule type" value="Genomic_DNA"/>
</dbReference>